<keyword evidence="2" id="KW-1185">Reference proteome</keyword>
<gene>
    <name evidence="1" type="ORF">ACHAWO_007465</name>
</gene>
<name>A0ABD3P081_9STRA</name>
<organism evidence="1 2">
    <name type="scientific">Cyclotella atomus</name>
    <dbReference type="NCBI Taxonomy" id="382360"/>
    <lineage>
        <taxon>Eukaryota</taxon>
        <taxon>Sar</taxon>
        <taxon>Stramenopiles</taxon>
        <taxon>Ochrophyta</taxon>
        <taxon>Bacillariophyta</taxon>
        <taxon>Coscinodiscophyceae</taxon>
        <taxon>Thalassiosirophycidae</taxon>
        <taxon>Stephanodiscales</taxon>
        <taxon>Stephanodiscaceae</taxon>
        <taxon>Cyclotella</taxon>
    </lineage>
</organism>
<accession>A0ABD3P081</accession>
<evidence type="ECO:0000313" key="1">
    <source>
        <dbReference type="EMBL" id="KAL3781004.1"/>
    </source>
</evidence>
<dbReference type="AlphaFoldDB" id="A0ABD3P081"/>
<comment type="caution">
    <text evidence="1">The sequence shown here is derived from an EMBL/GenBank/DDBJ whole genome shotgun (WGS) entry which is preliminary data.</text>
</comment>
<dbReference type="Proteomes" id="UP001530400">
    <property type="component" value="Unassembled WGS sequence"/>
</dbReference>
<proteinExistence type="predicted"/>
<protein>
    <submittedName>
        <fullName evidence="1">Uncharacterized protein</fullName>
    </submittedName>
</protein>
<sequence>MKKYSLELIECFRGTNCVESYHKNLTSAFGKWSLCIEMSGCLLAERRHRHKHKCAELLRLGTPFFGHYNTWDNDQLQNLTKENHDIQLYDYIDTDESFDTIALHNTTLHKKLVKKRTIGRVKLTREQQHISNAVGTPLPLLPMARKDEYEAYAKYILGRKEVGDFNKAAEDWLEYVDGVNIMPKLPSHLRTYHETFTRNLCINDCMKRAGDGTKKLKELNAEVSPTNKLGDGAELSWKEPAMPSPMPEPAVTAMHTAPFRIIGGTLVGKPPDVKVIKKVP</sequence>
<evidence type="ECO:0000313" key="2">
    <source>
        <dbReference type="Proteomes" id="UP001530400"/>
    </source>
</evidence>
<reference evidence="1 2" key="1">
    <citation type="submission" date="2024-10" db="EMBL/GenBank/DDBJ databases">
        <title>Updated reference genomes for cyclostephanoid diatoms.</title>
        <authorList>
            <person name="Roberts W.R."/>
            <person name="Alverson A.J."/>
        </authorList>
    </citation>
    <scope>NUCLEOTIDE SEQUENCE [LARGE SCALE GENOMIC DNA]</scope>
    <source>
        <strain evidence="1 2">AJA010-31</strain>
    </source>
</reference>
<dbReference type="EMBL" id="JALLPJ020000866">
    <property type="protein sequence ID" value="KAL3781004.1"/>
    <property type="molecule type" value="Genomic_DNA"/>
</dbReference>